<dbReference type="GO" id="GO:0017056">
    <property type="term" value="F:structural constituent of nuclear pore"/>
    <property type="evidence" value="ECO:0007669"/>
    <property type="project" value="InterPro"/>
</dbReference>
<keyword evidence="4" id="KW-0653">Protein transport</keyword>
<keyword evidence="6" id="KW-1185">Reference proteome</keyword>
<keyword evidence="4" id="KW-0509">mRNA transport</keyword>
<dbReference type="AlphaFoldDB" id="A0A8H7RNN7"/>
<evidence type="ECO:0000313" key="5">
    <source>
        <dbReference type="EMBL" id="KAG2214436.1"/>
    </source>
</evidence>
<dbReference type="PANTHER" id="PTHR11225:SF4">
    <property type="entry name" value="NUCLEAR PORE COMPLEX PROTEIN NUP93"/>
    <property type="match status" value="1"/>
</dbReference>
<comment type="similarity">
    <text evidence="2 4">Belongs to the nucleoporin interacting component (NIC) family.</text>
</comment>
<gene>
    <name evidence="5" type="ORF">INT47_000992</name>
</gene>
<accession>A0A8H7RNN7</accession>
<dbReference type="PANTHER" id="PTHR11225">
    <property type="entry name" value="NUCLEAR PORE COMPLEX PROTEIN NUP93 NUCLEOPORIN NUP93 DEAD EYE PROTEIN"/>
    <property type="match status" value="1"/>
</dbReference>
<feature type="non-terminal residue" evidence="5">
    <location>
        <position position="1"/>
    </location>
</feature>
<evidence type="ECO:0000256" key="2">
    <source>
        <dbReference type="ARBA" id="ARBA00010186"/>
    </source>
</evidence>
<keyword evidence="4" id="KW-0811">Translocation</keyword>
<comment type="caution">
    <text evidence="5">The sequence shown here is derived from an EMBL/GenBank/DDBJ whole genome shotgun (WGS) entry which is preliminary data.</text>
</comment>
<dbReference type="EMBL" id="JAEPRD010000001">
    <property type="protein sequence ID" value="KAG2214436.1"/>
    <property type="molecule type" value="Genomic_DNA"/>
</dbReference>
<sequence length="789" mass="92035">MSNEFFKQLRQKAALINSEVNHDNVSAMQRSLSQMDRELEAMHKRIPPTQELHAKAHDFLASSGIDTDYVSNPINTINIFERRQLEDHTNINKFLQREHEYMLINSVEEQRQVNNEEFDDFFNSQIAEFLDITDRDRMEEDENVADYKSFETDNVSTGANRISEYANVIKTLNANRLVNNDFNLLTNLANIRNLSDLKKSQDGANESWSILSHLINKSGVEDRLEGRFLHDYTTQPNDSTSATNTRRRLIKASKSWLEQQSAQYMNDYLNKNATKVKAGGNPAVTHRLRAFVELVFKTTSGWTDDRFEIVDAFPVWVFIYILIRCGHLDIAAKYVESNAEKFASERRFVEYFKEYVKADHHCVSKDTQESILADYHKFGYGSTKVDPYKLIIYKIIGRCELHKKSFPDVIKTTEDYIWLQLMLVREVTATEKNHFERYRLCDLQREITNLGNEYFDRHEPNPYIFFKILLLTHQFEESIDHLHKQRRLRLEAVHFAIPLFYCGLLKVPPMDKIQTNQILITLENNVKTLNFPRLIYQYVKVYLLERPKEALHYLALLSLYSPKKGYPNNDMVNLARTYVCKFTAESKDFKIILGSSGQERASGFADELKDLLYISSENEFNAKIIEPIAEKWAQTGRCIDAVYAYSLSRDYTMMVDILAKELSDALQKPQSYRITDPKLSQLSNKEIIDFSIKTMNQYESNEYISSLIDDTRKATIRTLIQALLFRVAYEEGRYETALQHIQQADIIPLEGDSNQLQLYAYRFSGLDENVKKNIPELLLNVMDILYKAW</sequence>
<dbReference type="GO" id="GO:0016973">
    <property type="term" value="P:poly(A)+ mRNA export from nucleus"/>
    <property type="evidence" value="ECO:0007669"/>
    <property type="project" value="TreeGrafter"/>
</dbReference>
<evidence type="ECO:0000256" key="4">
    <source>
        <dbReference type="RuleBase" id="RU364035"/>
    </source>
</evidence>
<evidence type="ECO:0000256" key="3">
    <source>
        <dbReference type="ARBA" id="ARBA00023242"/>
    </source>
</evidence>
<dbReference type="Pfam" id="PF04097">
    <property type="entry name" value="Nic96"/>
    <property type="match status" value="1"/>
</dbReference>
<organism evidence="5 6">
    <name type="scientific">Mucor saturninus</name>
    <dbReference type="NCBI Taxonomy" id="64648"/>
    <lineage>
        <taxon>Eukaryota</taxon>
        <taxon>Fungi</taxon>
        <taxon>Fungi incertae sedis</taxon>
        <taxon>Mucoromycota</taxon>
        <taxon>Mucoromycotina</taxon>
        <taxon>Mucoromycetes</taxon>
        <taxon>Mucorales</taxon>
        <taxon>Mucorineae</taxon>
        <taxon>Mucoraceae</taxon>
        <taxon>Mucor</taxon>
    </lineage>
</organism>
<reference evidence="5" key="1">
    <citation type="submission" date="2020-12" db="EMBL/GenBank/DDBJ databases">
        <title>Metabolic potential, ecology and presence of endohyphal bacteria is reflected in genomic diversity of Mucoromycotina.</title>
        <authorList>
            <person name="Muszewska A."/>
            <person name="Okrasinska A."/>
            <person name="Steczkiewicz K."/>
            <person name="Drgas O."/>
            <person name="Orlowska M."/>
            <person name="Perlinska-Lenart U."/>
            <person name="Aleksandrzak-Piekarczyk T."/>
            <person name="Szatraj K."/>
            <person name="Zielenkiewicz U."/>
            <person name="Pilsyk S."/>
            <person name="Malc E."/>
            <person name="Mieczkowski P."/>
            <person name="Kruszewska J.S."/>
            <person name="Biernat P."/>
            <person name="Pawlowska J."/>
        </authorList>
    </citation>
    <scope>NUCLEOTIDE SEQUENCE</scope>
    <source>
        <strain evidence="5">WA0000017839</strain>
    </source>
</reference>
<dbReference type="GO" id="GO:0005643">
    <property type="term" value="C:nuclear pore"/>
    <property type="evidence" value="ECO:0007669"/>
    <property type="project" value="UniProtKB-SubCell"/>
</dbReference>
<name>A0A8H7RNN7_9FUNG</name>
<keyword evidence="4" id="KW-0472">Membrane</keyword>
<keyword evidence="4" id="KW-0906">Nuclear pore complex</keyword>
<proteinExistence type="inferred from homology"/>
<comment type="subcellular location">
    <subcellularLocation>
        <location evidence="1">Nucleus envelope</location>
    </subcellularLocation>
    <subcellularLocation>
        <location evidence="4">Nucleus</location>
        <location evidence="4">Nuclear pore complex</location>
    </subcellularLocation>
</comment>
<evidence type="ECO:0000313" key="6">
    <source>
        <dbReference type="Proteomes" id="UP000603453"/>
    </source>
</evidence>
<dbReference type="Proteomes" id="UP000603453">
    <property type="component" value="Unassembled WGS sequence"/>
</dbReference>
<dbReference type="OrthoDB" id="1918363at2759"/>
<evidence type="ECO:0000256" key="1">
    <source>
        <dbReference type="ARBA" id="ARBA00004259"/>
    </source>
</evidence>
<keyword evidence="4" id="KW-0813">Transport</keyword>
<dbReference type="InterPro" id="IPR007231">
    <property type="entry name" value="Nucleoporin_int_Nup93/Nic96"/>
</dbReference>
<dbReference type="GO" id="GO:0006606">
    <property type="term" value="P:protein import into nucleus"/>
    <property type="evidence" value="ECO:0007669"/>
    <property type="project" value="TreeGrafter"/>
</dbReference>
<protein>
    <recommendedName>
        <fullName evidence="4">Nuclear pore protein</fullName>
    </recommendedName>
</protein>
<keyword evidence="3 4" id="KW-0539">Nucleus</keyword>